<evidence type="ECO:0000256" key="1">
    <source>
        <dbReference type="ARBA" id="ARBA00022603"/>
    </source>
</evidence>
<name>A0A9P1CRF8_9DINO</name>
<dbReference type="EMBL" id="CAMXCT010002095">
    <property type="protein sequence ID" value="CAI3995603.1"/>
    <property type="molecule type" value="Genomic_DNA"/>
</dbReference>
<evidence type="ECO:0000313" key="7">
    <source>
        <dbReference type="Proteomes" id="UP001152797"/>
    </source>
</evidence>
<keyword evidence="1" id="KW-0489">Methyltransferase</keyword>
<reference evidence="5" key="1">
    <citation type="submission" date="2022-10" db="EMBL/GenBank/DDBJ databases">
        <authorList>
            <person name="Chen Y."/>
            <person name="Dougan E. K."/>
            <person name="Chan C."/>
            <person name="Rhodes N."/>
            <person name="Thang M."/>
        </authorList>
    </citation>
    <scope>NUCLEOTIDE SEQUENCE</scope>
</reference>
<protein>
    <recommendedName>
        <fullName evidence="8">DNA (cytosine-5-)-methyltransferase</fullName>
    </recommendedName>
</protein>
<dbReference type="EMBL" id="CAMXCT030002095">
    <property type="protein sequence ID" value="CAL4782915.1"/>
    <property type="molecule type" value="Genomic_DNA"/>
</dbReference>
<dbReference type="Gene3D" id="3.40.50.150">
    <property type="entry name" value="Vaccinia Virus protein VP39"/>
    <property type="match status" value="1"/>
</dbReference>
<feature type="region of interest" description="Disordered" evidence="4">
    <location>
        <begin position="177"/>
        <end position="201"/>
    </location>
</feature>
<dbReference type="InterPro" id="IPR050750">
    <property type="entry name" value="C5-MTase"/>
</dbReference>
<dbReference type="PANTHER" id="PTHR46098:SF1">
    <property type="entry name" value="TRNA (CYTOSINE(38)-C(5))-METHYLTRANSFERASE"/>
    <property type="match status" value="1"/>
</dbReference>
<evidence type="ECO:0000256" key="2">
    <source>
        <dbReference type="ARBA" id="ARBA00022679"/>
    </source>
</evidence>
<evidence type="ECO:0000313" key="6">
    <source>
        <dbReference type="EMBL" id="CAL1148978.1"/>
    </source>
</evidence>
<dbReference type="PANTHER" id="PTHR46098">
    <property type="entry name" value="TRNA (CYTOSINE(38)-C(5))-METHYLTRANSFERASE"/>
    <property type="match status" value="1"/>
</dbReference>
<dbReference type="Pfam" id="PF00145">
    <property type="entry name" value="DNA_methylase"/>
    <property type="match status" value="1"/>
</dbReference>
<proteinExistence type="predicted"/>
<dbReference type="EMBL" id="CAMXCT020002095">
    <property type="protein sequence ID" value="CAL1148978.1"/>
    <property type="molecule type" value="Genomic_DNA"/>
</dbReference>
<keyword evidence="7" id="KW-1185">Reference proteome</keyword>
<organism evidence="5">
    <name type="scientific">Cladocopium goreaui</name>
    <dbReference type="NCBI Taxonomy" id="2562237"/>
    <lineage>
        <taxon>Eukaryota</taxon>
        <taxon>Sar</taxon>
        <taxon>Alveolata</taxon>
        <taxon>Dinophyceae</taxon>
        <taxon>Suessiales</taxon>
        <taxon>Symbiodiniaceae</taxon>
        <taxon>Cladocopium</taxon>
    </lineage>
</organism>
<evidence type="ECO:0000256" key="3">
    <source>
        <dbReference type="ARBA" id="ARBA00022691"/>
    </source>
</evidence>
<keyword evidence="3" id="KW-0949">S-adenosyl-L-methionine</keyword>
<dbReference type="GO" id="GO:0008168">
    <property type="term" value="F:methyltransferase activity"/>
    <property type="evidence" value="ECO:0007669"/>
    <property type="project" value="UniProtKB-KW"/>
</dbReference>
<dbReference type="PROSITE" id="PS51257">
    <property type="entry name" value="PROKAR_LIPOPROTEIN"/>
    <property type="match status" value="1"/>
</dbReference>
<evidence type="ECO:0000256" key="4">
    <source>
        <dbReference type="SAM" id="MobiDB-lite"/>
    </source>
</evidence>
<gene>
    <name evidence="5" type="ORF">C1SCF055_LOCUS22140</name>
</gene>
<dbReference type="InterPro" id="IPR001525">
    <property type="entry name" value="C5_MeTfrase"/>
</dbReference>
<accession>A0A9P1CRF8</accession>
<dbReference type="GO" id="GO:0032259">
    <property type="term" value="P:methylation"/>
    <property type="evidence" value="ECO:0007669"/>
    <property type="project" value="UniProtKB-KW"/>
</dbReference>
<dbReference type="AlphaFoldDB" id="A0A9P1CRF8"/>
<evidence type="ECO:0008006" key="8">
    <source>
        <dbReference type="Google" id="ProtNLM"/>
    </source>
</evidence>
<comment type="caution">
    <text evidence="5">The sequence shown here is derived from an EMBL/GenBank/DDBJ whole genome shotgun (WGS) entry which is preliminary data.</text>
</comment>
<keyword evidence="2" id="KW-0808">Transferase</keyword>
<sequence length="380" mass="42237">MTKLYLILYSQKNEVVASSLFAAGSGFSCKSLSKLQNSMSLFKTAMHDKNQESTSYKTFNGTVETMIDTDPLWFILENVDVGDATDEQSNGAVISQVLANAGFETRMILLEAFNFALPQRRTRLFILAVNKNRATAELANSPSEILDMAVTELLPICKTAPLPVDAFLDDDTSDRVVNEQQRRQQVRTSKNRRTETEETDELDLDASLKGGKWKDMHMQLAVSRGLTWPLELPTGLTENPWFATLPAREQEIIAFVQKKNDERIALNQSPYRFADLYHSANRTPVSDAGVVPTVLPSGTVWDFTRSRLLTGHEQMGLQGIQMEFAHEISNNQAQDLAGNAFPATVVAALQMAMLCAMQFPSAMEDVAMDQVESLLNMILG</sequence>
<reference evidence="6" key="2">
    <citation type="submission" date="2024-04" db="EMBL/GenBank/DDBJ databases">
        <authorList>
            <person name="Chen Y."/>
            <person name="Shah S."/>
            <person name="Dougan E. K."/>
            <person name="Thang M."/>
            <person name="Chan C."/>
        </authorList>
    </citation>
    <scope>NUCLEOTIDE SEQUENCE [LARGE SCALE GENOMIC DNA]</scope>
</reference>
<dbReference type="Proteomes" id="UP001152797">
    <property type="component" value="Unassembled WGS sequence"/>
</dbReference>
<evidence type="ECO:0000313" key="5">
    <source>
        <dbReference type="EMBL" id="CAI3995603.1"/>
    </source>
</evidence>
<dbReference type="OrthoDB" id="422492at2759"/>
<dbReference type="InterPro" id="IPR029063">
    <property type="entry name" value="SAM-dependent_MTases_sf"/>
</dbReference>
<dbReference type="SUPFAM" id="SSF53335">
    <property type="entry name" value="S-adenosyl-L-methionine-dependent methyltransferases"/>
    <property type="match status" value="1"/>
</dbReference>